<feature type="compositionally biased region" description="Polar residues" evidence="1">
    <location>
        <begin position="414"/>
        <end position="425"/>
    </location>
</feature>
<sequence>MIRTGQDGVEVSKSVKPSVLQSRPPSRVPLPSSTRQPSATQQALKPAPDRQSKSWGSTTSSSSYSRSHTQTESGSSSSGRSFDGSPRNDSPSFSSASSRQLSRGTTDSALGIQYDKEVTDSPHQVEEQTDAAKLEVPITVIYPELDRYRTHEQILNVPYRLATQDLPPPTPGSLFFSANSSQLSAFSASPSTKFSESPGPGSYSRDTTPTSISSQSPGLVAPSRGFPLGKSRLHSPSFSRPPVTRRRTGSISNEVDAISVDPHGLAAVRESLTSSSSNSTVREGDRGAKKAIKPETVLAPPPPSPPPRKSSQKFSISKDEGEPSPQLRRQTQRLAKREISSPPKPSTQTRPQQALSPKPTRPSRPTRDGTPDLYPQLRSPVPIIQSNLISRPPRTERRGSESAVTKPPSGPPQFIQTKSASTSHLPTGKDVALLEPVELRKPNLINSPLRSGSPGPNTGSSPGTRFPFFGRRRKTPENTQVDQKEKSVRKGPAAGTGHEGYGRIGAVRRRSGSLMNATRTTAGSQMSSEQSLTNDSFLADRMNPVIIAGGEVIENRNTSSELTRIESDQNLPHGRSSTDSKANSVMSSSSRNVSRTTLWPSALPRGLDPTPASRRPSGGSDSSTKPTIAFRRSIQRLKSSPDNPLRLPQPINTIGITPSPMTSLDTGILSDESSMFELRSQLSNEPSTLGSPPKKLKKPRSPRKWNFFGRSKTKPAPEIKNEKVAVTVLPVEEKQVPYYAIIDSPEQGQAEPMNVQVALRQAEVYTQSQAKHSAPELRLPDSQAPEIPLPAIIVPADLYQPQPEVEPEVTPELHISQVNTSVPLRLNLNTRRPSRLAQVGRIPQVVSNRPVMAAATRSFSRPFGTDLQPLSRETQTYNLLTSTNDHMPFGLSTPVPAASVDGSIFTEFSCNESIHQRSPEVPVLKEFIAFSPRKNSDCTSCSCSTDSARYSYADATAIIPKPHDPPVEDEVWDEYDDLLGDENLKVPQSATSSKGIPFHLEAYETQLPKKPLESPTMLVDSRKASMLSEAPTTSTTFSADMTERIRTAFQPKPSPTTSTPVLNDTKQTTPETRLSTSSSHKARQSGSSSSSEEWSPPAQVNLRVGSMTVSKWLTFGHVLFSDIRHELIRDVDALKRPSILVIDGLGNDDWSFYAAETYPGANFFNLSPRAPLPADLQSTGSGYPLSPPNHHQIQYLSHLDKFPFAPQSFTCVVYRFPVAAAESYYRNILAEARRVLKPGGYIEMSILDVDLNNMGHRGRKAVRQLKERIHEKSSETNLASTADLMVRLLGRGGFSTIKAARVGVPVASNIARSSTDSSSNRNSVEKKKKKVGEQPSLAEMMRDHSPTADEGITSMVARVGRWWYSRCYENANSSSTGKTTWNDKALLRECEELGTSFKLMVCCARSPERINSM</sequence>
<feature type="compositionally biased region" description="Low complexity" evidence="1">
    <location>
        <begin position="22"/>
        <end position="35"/>
    </location>
</feature>
<feature type="compositionally biased region" description="Polar residues" evidence="1">
    <location>
        <begin position="1055"/>
        <end position="1076"/>
    </location>
</feature>
<feature type="region of interest" description="Disordered" evidence="1">
    <location>
        <begin position="1048"/>
        <end position="1097"/>
    </location>
</feature>
<name>A0ABR0SUT6_9HYPO</name>
<feature type="region of interest" description="Disordered" evidence="1">
    <location>
        <begin position="188"/>
        <end position="257"/>
    </location>
</feature>
<feature type="compositionally biased region" description="Polar residues" evidence="1">
    <location>
        <begin position="513"/>
        <end position="530"/>
    </location>
</feature>
<evidence type="ECO:0008006" key="4">
    <source>
        <dbReference type="Google" id="ProtNLM"/>
    </source>
</evidence>
<feature type="compositionally biased region" description="Low complexity" evidence="1">
    <location>
        <begin position="1310"/>
        <end position="1322"/>
    </location>
</feature>
<feature type="region of interest" description="Disordered" evidence="1">
    <location>
        <begin position="443"/>
        <end position="530"/>
    </location>
</feature>
<feature type="region of interest" description="Disordered" evidence="1">
    <location>
        <begin position="270"/>
        <end position="429"/>
    </location>
</feature>
<accession>A0ABR0SUT6</accession>
<feature type="region of interest" description="Disordered" evidence="1">
    <location>
        <begin position="1310"/>
        <end position="1351"/>
    </location>
</feature>
<evidence type="ECO:0000256" key="1">
    <source>
        <dbReference type="SAM" id="MobiDB-lite"/>
    </source>
</evidence>
<feature type="compositionally biased region" description="Basic residues" evidence="1">
    <location>
        <begin position="694"/>
        <end position="703"/>
    </location>
</feature>
<dbReference type="Proteomes" id="UP001338125">
    <property type="component" value="Unassembled WGS sequence"/>
</dbReference>
<feature type="compositionally biased region" description="Basic and acidic residues" evidence="1">
    <location>
        <begin position="114"/>
        <end position="133"/>
    </location>
</feature>
<feature type="compositionally biased region" description="Polar residues" evidence="1">
    <location>
        <begin position="204"/>
        <end position="217"/>
    </location>
</feature>
<keyword evidence="3" id="KW-1185">Reference proteome</keyword>
<feature type="compositionally biased region" description="Polar residues" evidence="1">
    <location>
        <begin position="346"/>
        <end position="355"/>
    </location>
</feature>
<feature type="compositionally biased region" description="Polar residues" evidence="1">
    <location>
        <begin position="650"/>
        <end position="659"/>
    </location>
</feature>
<feature type="compositionally biased region" description="Low complexity" evidence="1">
    <location>
        <begin position="1084"/>
        <end position="1095"/>
    </location>
</feature>
<feature type="compositionally biased region" description="Low complexity" evidence="1">
    <location>
        <begin position="451"/>
        <end position="469"/>
    </location>
</feature>
<dbReference type="SUPFAM" id="SSF53335">
    <property type="entry name" value="S-adenosyl-L-methionine-dependent methyltransferases"/>
    <property type="match status" value="1"/>
</dbReference>
<dbReference type="CDD" id="cd02440">
    <property type="entry name" value="AdoMet_MTases"/>
    <property type="match status" value="1"/>
</dbReference>
<feature type="compositionally biased region" description="Low complexity" evidence="1">
    <location>
        <begin position="271"/>
        <end position="280"/>
    </location>
</feature>
<feature type="compositionally biased region" description="Pro residues" evidence="1">
    <location>
        <begin position="299"/>
        <end position="308"/>
    </location>
</feature>
<protein>
    <recommendedName>
        <fullName evidence="4">Methyltransferase type 11 domain-containing protein</fullName>
    </recommendedName>
</protein>
<feature type="region of interest" description="Disordered" evidence="1">
    <location>
        <begin position="679"/>
        <end position="713"/>
    </location>
</feature>
<gene>
    <name evidence="2" type="ORF">PT974_04322</name>
</gene>
<comment type="caution">
    <text evidence="2">The sequence shown here is derived from an EMBL/GenBank/DDBJ whole genome shotgun (WGS) entry which is preliminary data.</text>
</comment>
<dbReference type="Gene3D" id="3.40.50.150">
    <property type="entry name" value="Vaccinia Virus protein VP39"/>
    <property type="match status" value="1"/>
</dbReference>
<feature type="region of interest" description="Disordered" evidence="1">
    <location>
        <begin position="1"/>
        <end position="133"/>
    </location>
</feature>
<reference evidence="2 3" key="1">
    <citation type="submission" date="2024-01" db="EMBL/GenBank/DDBJ databases">
        <title>Complete genome of Cladobotryum mycophilum ATHUM6906.</title>
        <authorList>
            <person name="Christinaki A.C."/>
            <person name="Myridakis A.I."/>
            <person name="Kouvelis V.N."/>
        </authorList>
    </citation>
    <scope>NUCLEOTIDE SEQUENCE [LARGE SCALE GENOMIC DNA]</scope>
    <source>
        <strain evidence="2 3">ATHUM6906</strain>
    </source>
</reference>
<evidence type="ECO:0000313" key="2">
    <source>
        <dbReference type="EMBL" id="KAK5995904.1"/>
    </source>
</evidence>
<feature type="region of interest" description="Disordered" evidence="1">
    <location>
        <begin position="560"/>
        <end position="659"/>
    </location>
</feature>
<evidence type="ECO:0000313" key="3">
    <source>
        <dbReference type="Proteomes" id="UP001338125"/>
    </source>
</evidence>
<feature type="compositionally biased region" description="Low complexity" evidence="1">
    <location>
        <begin position="583"/>
        <end position="597"/>
    </location>
</feature>
<organism evidence="2 3">
    <name type="scientific">Cladobotryum mycophilum</name>
    <dbReference type="NCBI Taxonomy" id="491253"/>
    <lineage>
        <taxon>Eukaryota</taxon>
        <taxon>Fungi</taxon>
        <taxon>Dikarya</taxon>
        <taxon>Ascomycota</taxon>
        <taxon>Pezizomycotina</taxon>
        <taxon>Sordariomycetes</taxon>
        <taxon>Hypocreomycetidae</taxon>
        <taxon>Hypocreales</taxon>
        <taxon>Hypocreaceae</taxon>
        <taxon>Cladobotryum</taxon>
    </lineage>
</organism>
<dbReference type="EMBL" id="JAVFKD010000004">
    <property type="protein sequence ID" value="KAK5995904.1"/>
    <property type="molecule type" value="Genomic_DNA"/>
</dbReference>
<proteinExistence type="predicted"/>
<feature type="compositionally biased region" description="Low complexity" evidence="1">
    <location>
        <begin position="53"/>
        <end position="103"/>
    </location>
</feature>
<dbReference type="InterPro" id="IPR029063">
    <property type="entry name" value="SAM-dependent_MTases_sf"/>
</dbReference>